<keyword evidence="2" id="KW-0472">Membrane</keyword>
<proteinExistence type="predicted"/>
<organism evidence="3 4">
    <name type="scientific">Streblomastix strix</name>
    <dbReference type="NCBI Taxonomy" id="222440"/>
    <lineage>
        <taxon>Eukaryota</taxon>
        <taxon>Metamonada</taxon>
        <taxon>Preaxostyla</taxon>
        <taxon>Oxymonadida</taxon>
        <taxon>Streblomastigidae</taxon>
        <taxon>Streblomastix</taxon>
    </lineage>
</organism>
<reference evidence="3 4" key="1">
    <citation type="submission" date="2019-03" db="EMBL/GenBank/DDBJ databases">
        <title>Single cell metagenomics reveals metabolic interactions within the superorganism composed of flagellate Streblomastix strix and complex community of Bacteroidetes bacteria on its surface.</title>
        <authorList>
            <person name="Treitli S.C."/>
            <person name="Kolisko M."/>
            <person name="Husnik F."/>
            <person name="Keeling P."/>
            <person name="Hampl V."/>
        </authorList>
    </citation>
    <scope>NUCLEOTIDE SEQUENCE [LARGE SCALE GENOMIC DNA]</scope>
    <source>
        <strain evidence="3">ST1C</strain>
    </source>
</reference>
<sequence>MGSSALGVYHLFYLVDSLDQNEDEEEDGYVQVQVYNVSLLIGKVYIVFAAADLIFIFFLLKSLQTTIQSNQERDFNNYESNYEELFNNQLADDQDDDEEEVSQNEEKFNSQDELEYAGEFAYQSGFELDNNEGIEGDMSGSDCPYDKENGDGTILVIEYGEICEIGDITSGFKLGGLMSNRDFCLRVRFFCSNNSYCCYYESGGIRFDDDTTLLLALIVRADCQTCKFGDSKGIFISDIARQTCLNPAMESKYFSLLYLFKGNDYVDDFKLSENPFEIFFLGLMIRFVDFVVVWD</sequence>
<comment type="caution">
    <text evidence="3">The sequence shown here is derived from an EMBL/GenBank/DDBJ whole genome shotgun (WGS) entry which is preliminary data.</text>
</comment>
<name>A0A5J4UC47_9EUKA</name>
<dbReference type="EMBL" id="SNRW01017970">
    <property type="protein sequence ID" value="KAA6367794.1"/>
    <property type="molecule type" value="Genomic_DNA"/>
</dbReference>
<dbReference type="Proteomes" id="UP000324800">
    <property type="component" value="Unassembled WGS sequence"/>
</dbReference>
<keyword evidence="2" id="KW-1133">Transmembrane helix</keyword>
<keyword evidence="1" id="KW-0175">Coiled coil</keyword>
<dbReference type="AlphaFoldDB" id="A0A5J4UC47"/>
<evidence type="ECO:0000313" key="4">
    <source>
        <dbReference type="Proteomes" id="UP000324800"/>
    </source>
</evidence>
<gene>
    <name evidence="3" type="ORF">EZS28_036679</name>
</gene>
<evidence type="ECO:0000313" key="3">
    <source>
        <dbReference type="EMBL" id="KAA6367794.1"/>
    </source>
</evidence>
<keyword evidence="2" id="KW-0812">Transmembrane</keyword>
<feature type="transmembrane region" description="Helical" evidence="2">
    <location>
        <begin position="40"/>
        <end position="60"/>
    </location>
</feature>
<evidence type="ECO:0000256" key="2">
    <source>
        <dbReference type="SAM" id="Phobius"/>
    </source>
</evidence>
<accession>A0A5J4UC47</accession>
<evidence type="ECO:0008006" key="5">
    <source>
        <dbReference type="Google" id="ProtNLM"/>
    </source>
</evidence>
<evidence type="ECO:0000256" key="1">
    <source>
        <dbReference type="SAM" id="Coils"/>
    </source>
</evidence>
<feature type="coiled-coil region" evidence="1">
    <location>
        <begin position="68"/>
        <end position="107"/>
    </location>
</feature>
<protein>
    <recommendedName>
        <fullName evidence="5">Transmembrane protein</fullName>
    </recommendedName>
</protein>